<dbReference type="CDD" id="cd05569">
    <property type="entry name" value="PTS_IIB_fructose"/>
    <property type="match status" value="1"/>
</dbReference>
<keyword evidence="2" id="KW-0813">Transport</keyword>
<comment type="subcellular location">
    <subcellularLocation>
        <location evidence="1">Cell inner membrane</location>
        <topology evidence="1">Multi-pass membrane protein</topology>
    </subcellularLocation>
</comment>
<feature type="domain" description="PTS EIIC type-2" evidence="14">
    <location>
        <begin position="124"/>
        <end position="458"/>
    </location>
</feature>
<evidence type="ECO:0000256" key="4">
    <source>
        <dbReference type="ARBA" id="ARBA00022553"/>
    </source>
</evidence>
<keyword evidence="3" id="KW-1003">Cell membrane</keyword>
<dbReference type="EMBL" id="JBHTOK010000078">
    <property type="protein sequence ID" value="MFD1442024.1"/>
    <property type="molecule type" value="Genomic_DNA"/>
</dbReference>
<dbReference type="PROSITE" id="PS51099">
    <property type="entry name" value="PTS_EIIB_TYPE_2"/>
    <property type="match status" value="1"/>
</dbReference>
<dbReference type="Pfam" id="PF02378">
    <property type="entry name" value="PTS_EIIC"/>
    <property type="match status" value="1"/>
</dbReference>
<keyword evidence="10 12" id="KW-1133">Transmembrane helix</keyword>
<evidence type="ECO:0000256" key="7">
    <source>
        <dbReference type="ARBA" id="ARBA00022683"/>
    </source>
</evidence>
<evidence type="ECO:0000256" key="11">
    <source>
        <dbReference type="ARBA" id="ARBA00023136"/>
    </source>
</evidence>
<evidence type="ECO:0000256" key="8">
    <source>
        <dbReference type="ARBA" id="ARBA00022692"/>
    </source>
</evidence>
<keyword evidence="6" id="KW-0808">Transferase</keyword>
<accession>A0ABW4CX92</accession>
<organism evidence="15 16">
    <name type="scientific">Lacticaseibacillus hegangensis</name>
    <dbReference type="NCBI Taxonomy" id="2486010"/>
    <lineage>
        <taxon>Bacteria</taxon>
        <taxon>Bacillati</taxon>
        <taxon>Bacillota</taxon>
        <taxon>Bacilli</taxon>
        <taxon>Lactobacillales</taxon>
        <taxon>Lactobacillaceae</taxon>
        <taxon>Lacticaseibacillus</taxon>
    </lineage>
</organism>
<dbReference type="Pfam" id="PF02302">
    <property type="entry name" value="PTS_IIB"/>
    <property type="match status" value="1"/>
</dbReference>
<feature type="transmembrane region" description="Helical" evidence="12">
    <location>
        <begin position="218"/>
        <end position="239"/>
    </location>
</feature>
<keyword evidence="8 12" id="KW-0812">Transmembrane</keyword>
<reference evidence="16" key="1">
    <citation type="journal article" date="2019" name="Int. J. Syst. Evol. Microbiol.">
        <title>The Global Catalogue of Microorganisms (GCM) 10K type strain sequencing project: providing services to taxonomists for standard genome sequencing and annotation.</title>
        <authorList>
            <consortium name="The Broad Institute Genomics Platform"/>
            <consortium name="The Broad Institute Genome Sequencing Center for Infectious Disease"/>
            <person name="Wu L."/>
            <person name="Ma J."/>
        </authorList>
    </citation>
    <scope>NUCLEOTIDE SEQUENCE [LARGE SCALE GENOMIC DNA]</scope>
    <source>
        <strain evidence="16">CCM 8912</strain>
    </source>
</reference>
<keyword evidence="5" id="KW-0762">Sugar transport</keyword>
<dbReference type="NCBIfam" id="TIGR00829">
    <property type="entry name" value="FRU"/>
    <property type="match status" value="1"/>
</dbReference>
<evidence type="ECO:0000256" key="10">
    <source>
        <dbReference type="ARBA" id="ARBA00022989"/>
    </source>
</evidence>
<feature type="domain" description="PTS EIIB type-2" evidence="13">
    <location>
        <begin position="4"/>
        <end position="99"/>
    </location>
</feature>
<dbReference type="InterPro" id="IPR013011">
    <property type="entry name" value="PTS_EIIB_2"/>
</dbReference>
<evidence type="ECO:0000313" key="15">
    <source>
        <dbReference type="EMBL" id="MFD1442024.1"/>
    </source>
</evidence>
<feature type="transmembrane region" description="Helical" evidence="12">
    <location>
        <begin position="434"/>
        <end position="454"/>
    </location>
</feature>
<feature type="transmembrane region" description="Helical" evidence="12">
    <location>
        <begin position="128"/>
        <end position="152"/>
    </location>
</feature>
<keyword evidence="4" id="KW-0597">Phosphoprotein</keyword>
<evidence type="ECO:0000256" key="9">
    <source>
        <dbReference type="ARBA" id="ARBA00022777"/>
    </source>
</evidence>
<dbReference type="PROSITE" id="PS51104">
    <property type="entry name" value="PTS_EIIC_TYPE_2"/>
    <property type="match status" value="1"/>
</dbReference>
<comment type="caution">
    <text evidence="15">The sequence shown here is derived from an EMBL/GenBank/DDBJ whole genome shotgun (WGS) entry which is preliminary data.</text>
</comment>
<evidence type="ECO:0000259" key="13">
    <source>
        <dbReference type="PROSITE" id="PS51099"/>
    </source>
</evidence>
<feature type="transmembrane region" description="Helical" evidence="12">
    <location>
        <begin position="251"/>
        <end position="275"/>
    </location>
</feature>
<evidence type="ECO:0000256" key="2">
    <source>
        <dbReference type="ARBA" id="ARBA00022448"/>
    </source>
</evidence>
<dbReference type="InterPro" id="IPR006327">
    <property type="entry name" value="PTS_IIC_fruc"/>
</dbReference>
<evidence type="ECO:0000256" key="3">
    <source>
        <dbReference type="ARBA" id="ARBA00022475"/>
    </source>
</evidence>
<dbReference type="SUPFAM" id="SSF52794">
    <property type="entry name" value="PTS system IIB component-like"/>
    <property type="match status" value="1"/>
</dbReference>
<evidence type="ECO:0000256" key="6">
    <source>
        <dbReference type="ARBA" id="ARBA00022679"/>
    </source>
</evidence>
<keyword evidence="7" id="KW-0598">Phosphotransferase system</keyword>
<dbReference type="InterPro" id="IPR003353">
    <property type="entry name" value="PTS_IIB_fruc"/>
</dbReference>
<dbReference type="InterPro" id="IPR003352">
    <property type="entry name" value="PTS_EIIC"/>
</dbReference>
<dbReference type="InterPro" id="IPR050864">
    <property type="entry name" value="Bacterial_PTS_Sugar_Transport"/>
</dbReference>
<gene>
    <name evidence="15" type="ORF">ACFQ5K_11610</name>
</gene>
<dbReference type="InterPro" id="IPR013014">
    <property type="entry name" value="PTS_EIIC_2"/>
</dbReference>
<evidence type="ECO:0000313" key="16">
    <source>
        <dbReference type="Proteomes" id="UP001597212"/>
    </source>
</evidence>
<protein>
    <submittedName>
        <fullName evidence="15">PTS fructose transporter subunit IIC</fullName>
    </submittedName>
</protein>
<evidence type="ECO:0000259" key="14">
    <source>
        <dbReference type="PROSITE" id="PS51104"/>
    </source>
</evidence>
<keyword evidence="11 12" id="KW-0472">Membrane</keyword>
<evidence type="ECO:0000256" key="5">
    <source>
        <dbReference type="ARBA" id="ARBA00022597"/>
    </source>
</evidence>
<dbReference type="Gene3D" id="3.40.50.2300">
    <property type="match status" value="1"/>
</dbReference>
<dbReference type="NCBIfam" id="TIGR01427">
    <property type="entry name" value="PTS_IIC_fructo"/>
    <property type="match status" value="1"/>
</dbReference>
<evidence type="ECO:0000256" key="12">
    <source>
        <dbReference type="SAM" id="Phobius"/>
    </source>
</evidence>
<evidence type="ECO:0000256" key="1">
    <source>
        <dbReference type="ARBA" id="ARBA00004429"/>
    </source>
</evidence>
<dbReference type="Proteomes" id="UP001597212">
    <property type="component" value="Unassembled WGS sequence"/>
</dbReference>
<dbReference type="PANTHER" id="PTHR30505">
    <property type="entry name" value="FRUCTOSE-LIKE PERMEASE"/>
    <property type="match status" value="1"/>
</dbReference>
<dbReference type="InterPro" id="IPR036095">
    <property type="entry name" value="PTS_EIIB-like_sf"/>
</dbReference>
<name>A0ABW4CX92_9LACO</name>
<feature type="transmembrane region" description="Helical" evidence="12">
    <location>
        <begin position="330"/>
        <end position="354"/>
    </location>
</feature>
<dbReference type="PANTHER" id="PTHR30505:SF0">
    <property type="entry name" value="FRUCTOSE-LIKE PTS SYSTEM EIIBC COMPONENT-RELATED"/>
    <property type="match status" value="1"/>
</dbReference>
<keyword evidence="16" id="KW-1185">Reference proteome</keyword>
<dbReference type="InterPro" id="IPR003501">
    <property type="entry name" value="PTS_EIIB_2/3"/>
</dbReference>
<proteinExistence type="predicted"/>
<dbReference type="RefSeq" id="WP_125755145.1">
    <property type="nucleotide sequence ID" value="NZ_JBHTOK010000078.1"/>
</dbReference>
<sequence length="479" mass="49930">MTKLVAITTCPTGVAHTYMAAEALEETAKDKGYEIKVETQGASGPENELNKQDISQADVVIIAAGKSVNKDRFVGKRVYEVGVEEAIKDPEKVISDAFDRAVFLDPNGQSTNAGRSAKNSVQGIYKHLMTGVSFMIPVIVAGGILLAISFLWGLNSADPKDPSYNAIAAALNAIGGGDGALGLMVPVLAAGIGYSIGGVPAITSGLMSGWVAKSIGAGFLGGMVGGFLAGYVTLYLINYIKIPKKLDSIKFVLIIPVLSVAIVGLLMTFVIGIPIEHLMKWISGWLGTMGTGNKLLLGIITGSMMAFDMGGPLNKSIFAFSMIAFDAGNFVPFAAVMAGGVTPPLAIALSTVIFKNKYTAEERESGKAAWVLGAVNITEGAIPFAVADPLRVIPCIMIGSSVASTLSLIFNCACRIPHGGLIAPLIPNVVDHPVLWVVSIICGTIVGAILLGIVKKTKTETEASAKTSTQLNPLDMMKG</sequence>
<keyword evidence="9" id="KW-0418">Kinase</keyword>